<dbReference type="AlphaFoldDB" id="A0A4Y3IM00"/>
<feature type="binding site" evidence="3">
    <location>
        <position position="144"/>
    </location>
    <ligand>
        <name>a divalent metal cation</name>
        <dbReference type="ChEBI" id="CHEBI:60240"/>
    </ligand>
</feature>
<protein>
    <submittedName>
        <fullName evidence="5">Gluconolactonase</fullName>
    </submittedName>
</protein>
<feature type="binding site" evidence="3">
    <location>
        <position position="117"/>
    </location>
    <ligand>
        <name>substrate</name>
    </ligand>
</feature>
<dbReference type="OrthoDB" id="9775406at2"/>
<dbReference type="GO" id="GO:0004341">
    <property type="term" value="F:gluconolactonase activity"/>
    <property type="evidence" value="ECO:0007669"/>
    <property type="project" value="TreeGrafter"/>
</dbReference>
<feature type="active site" description="Proton donor/acceptor" evidence="2">
    <location>
        <position position="195"/>
    </location>
</feature>
<dbReference type="PANTHER" id="PTHR10907:SF47">
    <property type="entry name" value="REGUCALCIN"/>
    <property type="match status" value="1"/>
</dbReference>
<evidence type="ECO:0000256" key="3">
    <source>
        <dbReference type="PIRSR" id="PIRSR605511-2"/>
    </source>
</evidence>
<evidence type="ECO:0000256" key="2">
    <source>
        <dbReference type="PIRSR" id="PIRSR605511-1"/>
    </source>
</evidence>
<keyword evidence="6" id="KW-1185">Reference proteome</keyword>
<dbReference type="PRINTS" id="PR01790">
    <property type="entry name" value="SMP30FAMILY"/>
</dbReference>
<dbReference type="InterPro" id="IPR005511">
    <property type="entry name" value="SMP-30"/>
</dbReference>
<gene>
    <name evidence="5" type="ORF">VCO01S_12750</name>
</gene>
<dbReference type="InterPro" id="IPR013658">
    <property type="entry name" value="SGL"/>
</dbReference>
<dbReference type="PANTHER" id="PTHR10907">
    <property type="entry name" value="REGUCALCIN"/>
    <property type="match status" value="1"/>
</dbReference>
<proteinExistence type="inferred from homology"/>
<evidence type="ECO:0000256" key="1">
    <source>
        <dbReference type="ARBA" id="ARBA00008853"/>
    </source>
</evidence>
<feature type="binding site" evidence="3">
    <location>
        <position position="99"/>
    </location>
    <ligand>
        <name>substrate</name>
    </ligand>
</feature>
<accession>A0A4Y3IM00</accession>
<dbReference type="Pfam" id="PF08450">
    <property type="entry name" value="SGL"/>
    <property type="match status" value="1"/>
</dbReference>
<feature type="binding site" evidence="3">
    <location>
        <position position="97"/>
    </location>
    <ligand>
        <name>substrate</name>
    </ligand>
</feature>
<sequence length="286" mass="31700">MSTVSALQHVPCGLGEGILWHPLRQQLFWIDIIEHRLLSLKGEEILDIPLERTPSALGWVDEDSLLLADEAGLHLLDIEQQSLKLVVGFEHDALTHRSNDGRADPWGGFWISTMHRDAVEGEAKFYRYYQGKLTEVISNITIPNGCCFSADKQWVYFTNSPTAQIMRMKLNKETGWPTSEPELFIDHSDNFREPDGAIVADNGDMISAHWGAGELVRYSPKGEVIARYVVPVKQPTCPAFGGENLDTLFVTSAKVGIEDRSDTEGKTLVLTGVGKGIAEPAVKLTL</sequence>
<evidence type="ECO:0000313" key="5">
    <source>
        <dbReference type="EMBL" id="GEA60082.1"/>
    </source>
</evidence>
<dbReference type="Proteomes" id="UP000318242">
    <property type="component" value="Unassembled WGS sequence"/>
</dbReference>
<feature type="domain" description="SMP-30/Gluconolactonase/LRE-like region" evidence="4">
    <location>
        <begin position="14"/>
        <end position="253"/>
    </location>
</feature>
<dbReference type="GO" id="GO:0005509">
    <property type="term" value="F:calcium ion binding"/>
    <property type="evidence" value="ECO:0007669"/>
    <property type="project" value="TreeGrafter"/>
</dbReference>
<evidence type="ECO:0000259" key="4">
    <source>
        <dbReference type="Pfam" id="PF08450"/>
    </source>
</evidence>
<comment type="caution">
    <text evidence="5">The sequence shown here is derived from an EMBL/GenBank/DDBJ whole genome shotgun (WGS) entry which is preliminary data.</text>
</comment>
<dbReference type="Gene3D" id="2.120.10.30">
    <property type="entry name" value="TolB, C-terminal domain"/>
    <property type="match status" value="1"/>
</dbReference>
<dbReference type="SUPFAM" id="SSF63829">
    <property type="entry name" value="Calcium-dependent phosphotriesterase"/>
    <property type="match status" value="1"/>
</dbReference>
<comment type="cofactor">
    <cofactor evidence="3">
        <name>Zn(2+)</name>
        <dbReference type="ChEBI" id="CHEBI:29105"/>
    </cofactor>
    <text evidence="3">Binds 1 divalent metal cation per subunit.</text>
</comment>
<feature type="binding site" evidence="3">
    <location>
        <position position="16"/>
    </location>
    <ligand>
        <name>a divalent metal cation</name>
        <dbReference type="ChEBI" id="CHEBI:60240"/>
    </ligand>
</feature>
<dbReference type="GO" id="GO:0019853">
    <property type="term" value="P:L-ascorbic acid biosynthetic process"/>
    <property type="evidence" value="ECO:0007669"/>
    <property type="project" value="TreeGrafter"/>
</dbReference>
<keyword evidence="3" id="KW-0479">Metal-binding</keyword>
<dbReference type="RefSeq" id="WP_141270474.1">
    <property type="nucleotide sequence ID" value="NZ_BJLH01000005.1"/>
</dbReference>
<dbReference type="InterPro" id="IPR011042">
    <property type="entry name" value="6-blade_b-propeller_TolB-like"/>
</dbReference>
<keyword evidence="3" id="KW-0862">Zinc</keyword>
<dbReference type="EMBL" id="BJLH01000005">
    <property type="protein sequence ID" value="GEA60082.1"/>
    <property type="molecule type" value="Genomic_DNA"/>
</dbReference>
<comment type="similarity">
    <text evidence="1">Belongs to the SMP-30/CGR1 family.</text>
</comment>
<organism evidence="5 6">
    <name type="scientific">Vibrio comitans NBRC 102076</name>
    <dbReference type="NCBI Taxonomy" id="1219078"/>
    <lineage>
        <taxon>Bacteria</taxon>
        <taxon>Pseudomonadati</taxon>
        <taxon>Pseudomonadota</taxon>
        <taxon>Gammaproteobacteria</taxon>
        <taxon>Vibrionales</taxon>
        <taxon>Vibrionaceae</taxon>
        <taxon>Vibrio</taxon>
    </lineage>
</organism>
<name>A0A4Y3IM00_9VIBR</name>
<reference evidence="5 6" key="1">
    <citation type="submission" date="2019-06" db="EMBL/GenBank/DDBJ databases">
        <title>Whole genome shotgun sequence of Vibrio comitans NBRC 102076.</title>
        <authorList>
            <person name="Hosoyama A."/>
            <person name="Uohara A."/>
            <person name="Ohji S."/>
            <person name="Ichikawa N."/>
        </authorList>
    </citation>
    <scope>NUCLEOTIDE SEQUENCE [LARGE SCALE GENOMIC DNA]</scope>
    <source>
        <strain evidence="5 6">NBRC 102076</strain>
    </source>
</reference>
<evidence type="ECO:0000313" key="6">
    <source>
        <dbReference type="Proteomes" id="UP000318242"/>
    </source>
</evidence>
<feature type="binding site" evidence="3">
    <location>
        <position position="195"/>
    </location>
    <ligand>
        <name>a divalent metal cation</name>
        <dbReference type="ChEBI" id="CHEBI:60240"/>
    </ligand>
</feature>